<dbReference type="OrthoDB" id="917674at2"/>
<protein>
    <recommendedName>
        <fullName evidence="4">PRTRC system protein F</fullName>
    </recommendedName>
</protein>
<name>A0A7K0G4M6_9SPHI</name>
<proteinExistence type="predicted"/>
<dbReference type="EMBL" id="WKKH01000042">
    <property type="protein sequence ID" value="MRX78189.1"/>
    <property type="molecule type" value="Genomic_DNA"/>
</dbReference>
<comment type="caution">
    <text evidence="2">The sequence shown here is derived from an EMBL/GenBank/DDBJ whole genome shotgun (WGS) entry which is preliminary data.</text>
</comment>
<accession>A0A7K0G4M6</accession>
<evidence type="ECO:0000313" key="2">
    <source>
        <dbReference type="EMBL" id="MRX78189.1"/>
    </source>
</evidence>
<organism evidence="2 3">
    <name type="scientific">Pedobacter petrophilus</name>
    <dbReference type="NCBI Taxonomy" id="1908241"/>
    <lineage>
        <taxon>Bacteria</taxon>
        <taxon>Pseudomonadati</taxon>
        <taxon>Bacteroidota</taxon>
        <taxon>Sphingobacteriia</taxon>
        <taxon>Sphingobacteriales</taxon>
        <taxon>Sphingobacteriaceae</taxon>
        <taxon>Pedobacter</taxon>
    </lineage>
</organism>
<evidence type="ECO:0000313" key="3">
    <source>
        <dbReference type="Proteomes" id="UP000487757"/>
    </source>
</evidence>
<keyword evidence="1" id="KW-0175">Coiled coil</keyword>
<keyword evidence="3" id="KW-1185">Reference proteome</keyword>
<gene>
    <name evidence="2" type="ORF">GJU39_19085</name>
</gene>
<feature type="coiled-coil region" evidence="1">
    <location>
        <begin position="219"/>
        <end position="246"/>
    </location>
</feature>
<dbReference type="RefSeq" id="WP_154282599.1">
    <property type="nucleotide sequence ID" value="NZ_JBHUJQ010000001.1"/>
</dbReference>
<evidence type="ECO:0008006" key="4">
    <source>
        <dbReference type="Google" id="ProtNLM"/>
    </source>
</evidence>
<reference evidence="2 3" key="1">
    <citation type="submission" date="2019-11" db="EMBL/GenBank/DDBJ databases">
        <title>Pedobacter petrophilus genome.</title>
        <authorList>
            <person name="Feldbauer M.J."/>
            <person name="Newman J.D."/>
        </authorList>
    </citation>
    <scope>NUCLEOTIDE SEQUENCE [LARGE SCALE GENOMIC DNA]</scope>
    <source>
        <strain evidence="2 3">LMG 29686</strain>
    </source>
</reference>
<sequence>MNYATTYNIGNYPQIRTETTTTIAPTVKRVRTMDAKTKRYKRNTERQAESRTNSNVANGFLKSVFLPKLKTKQSLQVCKKTAKTERDFYQSLSKLAEHYGIEPMQTQIYGYPYNITLAMWDIEAKLKSTNANWDSLRLVQDSKKIFFVSEERCDTRTTLYYIPIVPLFEMLNNPKHKKTAQLLVSVCSYLYHIADIPYYRKENSYLYWMYEMMTDWVEQDDETDETEKYKSELRQAEQIGDKLEQKLFNRINLQLFKQRLNNFKILDEFDQECWQLACKAFELFTEYPTTNIFRNAPISEQDPYNDDYDNETIGMEKYISFVADTKGWLCESLSDSINNEFNEYGAMAEPTISKRFDGSEIIASNLDFENRIFPILNDLCGLLYEYKTTTK</sequence>
<dbReference type="AlphaFoldDB" id="A0A7K0G4M6"/>
<evidence type="ECO:0000256" key="1">
    <source>
        <dbReference type="SAM" id="Coils"/>
    </source>
</evidence>
<dbReference type="Proteomes" id="UP000487757">
    <property type="component" value="Unassembled WGS sequence"/>
</dbReference>